<keyword evidence="1" id="KW-0472">Membrane</keyword>
<reference evidence="2" key="1">
    <citation type="submission" date="2021-05" db="EMBL/GenBank/DDBJ databases">
        <authorList>
            <person name="Alioto T."/>
            <person name="Alioto T."/>
            <person name="Gomez Garrido J."/>
        </authorList>
    </citation>
    <scope>NUCLEOTIDE SEQUENCE</scope>
</reference>
<feature type="transmembrane region" description="Helical" evidence="1">
    <location>
        <begin position="127"/>
        <end position="145"/>
    </location>
</feature>
<dbReference type="AlphaFoldDB" id="A0A8D8AQY5"/>
<evidence type="ECO:0000256" key="1">
    <source>
        <dbReference type="SAM" id="Phobius"/>
    </source>
</evidence>
<keyword evidence="1" id="KW-0812">Transmembrane</keyword>
<accession>A0A8D8AQY5</accession>
<dbReference type="EMBL" id="HBUE01044342">
    <property type="protein sequence ID" value="CAG6461949.1"/>
    <property type="molecule type" value="Transcribed_RNA"/>
</dbReference>
<protein>
    <submittedName>
        <fullName evidence="2">(northern house mosquito) hypothetical protein</fullName>
    </submittedName>
</protein>
<evidence type="ECO:0000313" key="2">
    <source>
        <dbReference type="EMBL" id="CAG6461949.1"/>
    </source>
</evidence>
<proteinExistence type="predicted"/>
<name>A0A8D8AQY5_CULPI</name>
<keyword evidence="1" id="KW-1133">Transmembrane helix</keyword>
<sequence length="153" mass="17682">MPGRRRQCRYRRLRFNENSRSSNTSCCCCCCRRRRYSQLTSSGTLSCLTIFNASVCSSTRYTRFFFIDSLFITFVAITIHLSRTLTHSLLCVRALVTQLTIISDTFSSCSRVVNRCRSITSRHYSHSLFLLLPAVLYVFLISPFAHTSSHPRR</sequence>
<organism evidence="2">
    <name type="scientific">Culex pipiens</name>
    <name type="common">House mosquito</name>
    <dbReference type="NCBI Taxonomy" id="7175"/>
    <lineage>
        <taxon>Eukaryota</taxon>
        <taxon>Metazoa</taxon>
        <taxon>Ecdysozoa</taxon>
        <taxon>Arthropoda</taxon>
        <taxon>Hexapoda</taxon>
        <taxon>Insecta</taxon>
        <taxon>Pterygota</taxon>
        <taxon>Neoptera</taxon>
        <taxon>Endopterygota</taxon>
        <taxon>Diptera</taxon>
        <taxon>Nematocera</taxon>
        <taxon>Culicoidea</taxon>
        <taxon>Culicidae</taxon>
        <taxon>Culicinae</taxon>
        <taxon>Culicini</taxon>
        <taxon>Culex</taxon>
        <taxon>Culex</taxon>
    </lineage>
</organism>